<evidence type="ECO:0000313" key="2">
    <source>
        <dbReference type="Proteomes" id="UP001526201"/>
    </source>
</evidence>
<evidence type="ECO:0000313" key="1">
    <source>
        <dbReference type="EMBL" id="MCV7230697.1"/>
    </source>
</evidence>
<comment type="caution">
    <text evidence="1">The sequence shown here is derived from an EMBL/GenBank/DDBJ whole genome shotgun (WGS) entry which is preliminary data.</text>
</comment>
<dbReference type="RefSeq" id="WP_264071984.1">
    <property type="nucleotide sequence ID" value="NZ_JACKTY010000051.1"/>
</dbReference>
<reference evidence="1 2" key="1">
    <citation type="journal article" date="2022" name="BMC Genomics">
        <title>Comparative genome analysis of mycobacteria focusing on tRNA and non-coding RNA.</title>
        <authorList>
            <person name="Behra P.R.K."/>
            <person name="Pettersson B.M.F."/>
            <person name="Ramesh M."/>
            <person name="Das S."/>
            <person name="Dasgupta S."/>
            <person name="Kirsebom L.A."/>
        </authorList>
    </citation>
    <scope>NUCLEOTIDE SEQUENCE [LARGE SCALE GENOMIC DNA]</scope>
    <source>
        <strain evidence="1 2">DSM 44078</strain>
    </source>
</reference>
<organism evidence="1 2">
    <name type="scientific">Mycolicibacterium komossense</name>
    <dbReference type="NCBI Taxonomy" id="1779"/>
    <lineage>
        <taxon>Bacteria</taxon>
        <taxon>Bacillati</taxon>
        <taxon>Actinomycetota</taxon>
        <taxon>Actinomycetes</taxon>
        <taxon>Mycobacteriales</taxon>
        <taxon>Mycobacteriaceae</taxon>
        <taxon>Mycolicibacterium</taxon>
    </lineage>
</organism>
<name>A0ABT3CMU3_9MYCO</name>
<dbReference type="Proteomes" id="UP001526201">
    <property type="component" value="Unassembled WGS sequence"/>
</dbReference>
<sequence length="133" mass="14510">MTQPVHKSKPPETDPLVELDAELDDTIICECTCSAFPDRHGPARCGQRATHYVEVHRFASCQHPTVIADPNVTSEGDLCAYLCSDCFDSGIALAQAQMSRLPDNACCPPLPSAYGCGRPMTTLDDYIPVRRTL</sequence>
<keyword evidence="2" id="KW-1185">Reference proteome</keyword>
<accession>A0ABT3CMU3</accession>
<dbReference type="EMBL" id="JACKTY010000051">
    <property type="protein sequence ID" value="MCV7230697.1"/>
    <property type="molecule type" value="Genomic_DNA"/>
</dbReference>
<proteinExistence type="predicted"/>
<gene>
    <name evidence="1" type="ORF">H7J73_32285</name>
</gene>
<protein>
    <submittedName>
        <fullName evidence="1">Uncharacterized protein</fullName>
    </submittedName>
</protein>